<dbReference type="AlphaFoldDB" id="J9DN88"/>
<dbReference type="Proteomes" id="UP000004810">
    <property type="component" value="Unassembled WGS sequence"/>
</dbReference>
<evidence type="ECO:0000313" key="2">
    <source>
        <dbReference type="Proteomes" id="UP000004810"/>
    </source>
</evidence>
<evidence type="ECO:0000313" key="1">
    <source>
        <dbReference type="EMBL" id="EJW70966.1"/>
    </source>
</evidence>
<comment type="caution">
    <text evidence="1">The sequence shown here is derived from an EMBL/GenBank/DDBJ whole genome shotgun (WGS) entry which is preliminary data.</text>
</comment>
<name>J9DN88_WUCBA</name>
<reference evidence="2" key="1">
    <citation type="submission" date="2012-08" db="EMBL/GenBank/DDBJ databases">
        <title>The Genome Sequence of Wuchereria bancrofti.</title>
        <authorList>
            <person name="Nutman T.B."/>
            <person name="Fink D.L."/>
            <person name="Russ C."/>
            <person name="Young S."/>
            <person name="Zeng Q."/>
            <person name="Koehrsen M."/>
            <person name="Alvarado L."/>
            <person name="Berlin A."/>
            <person name="Chapman S.B."/>
            <person name="Chen Z."/>
            <person name="Freedman E."/>
            <person name="Gellesch M."/>
            <person name="Goldberg J."/>
            <person name="Griggs A."/>
            <person name="Gujja S."/>
            <person name="Heilman E.R."/>
            <person name="Heiman D."/>
            <person name="Hepburn T."/>
            <person name="Howarth C."/>
            <person name="Jen D."/>
            <person name="Larson L."/>
            <person name="Lewis B."/>
            <person name="Mehta T."/>
            <person name="Park D."/>
            <person name="Pearson M."/>
            <person name="Roberts A."/>
            <person name="Saif S."/>
            <person name="Shea T."/>
            <person name="Shenoy N."/>
            <person name="Sisk P."/>
            <person name="Stolte C."/>
            <person name="Sykes S."/>
            <person name="Walk T."/>
            <person name="White J."/>
            <person name="Yandava C."/>
            <person name="Haas B."/>
            <person name="Henn M.R."/>
            <person name="Nusbaum C."/>
            <person name="Birren B."/>
        </authorList>
    </citation>
    <scope>NUCLEOTIDE SEQUENCE [LARGE SCALE GENOMIC DNA]</scope>
    <source>
        <strain evidence="2">NA</strain>
    </source>
</reference>
<proteinExistence type="predicted"/>
<sequence length="90" mass="10811">MRSFSLSTYLCTINNKCHFTHTYIRTHTYIHTYTHTYINTHRDTDTSRRTNTVIYTCSATEKRVHRHRRTCSRRMRTYTKVHACSSAHVL</sequence>
<organism evidence="1 2">
    <name type="scientific">Wuchereria bancrofti</name>
    <dbReference type="NCBI Taxonomy" id="6293"/>
    <lineage>
        <taxon>Eukaryota</taxon>
        <taxon>Metazoa</taxon>
        <taxon>Ecdysozoa</taxon>
        <taxon>Nematoda</taxon>
        <taxon>Chromadorea</taxon>
        <taxon>Rhabditida</taxon>
        <taxon>Spirurina</taxon>
        <taxon>Spiruromorpha</taxon>
        <taxon>Filarioidea</taxon>
        <taxon>Onchocercidae</taxon>
        <taxon>Wuchereria</taxon>
    </lineage>
</organism>
<protein>
    <submittedName>
        <fullName evidence="1">Uncharacterized protein</fullName>
    </submittedName>
</protein>
<gene>
    <name evidence="1" type="ORF">WUBG_18127</name>
</gene>
<dbReference type="EMBL" id="ADBV01019958">
    <property type="protein sequence ID" value="EJW70966.1"/>
    <property type="molecule type" value="Genomic_DNA"/>
</dbReference>
<accession>J9DN88</accession>